<feature type="region of interest" description="Disordered" evidence="3">
    <location>
        <begin position="117"/>
        <end position="161"/>
    </location>
</feature>
<dbReference type="PROSITE" id="PS50222">
    <property type="entry name" value="EF_HAND_2"/>
    <property type="match status" value="3"/>
</dbReference>
<dbReference type="SMART" id="SM00054">
    <property type="entry name" value="EFh"/>
    <property type="match status" value="6"/>
</dbReference>
<dbReference type="PANTHER" id="PTHR23050">
    <property type="entry name" value="CALCIUM BINDING PROTEIN"/>
    <property type="match status" value="1"/>
</dbReference>
<dbReference type="OrthoDB" id="451568at2"/>
<dbReference type="InterPro" id="IPR002048">
    <property type="entry name" value="EF_hand_dom"/>
</dbReference>
<dbReference type="GO" id="GO:0005509">
    <property type="term" value="F:calcium ion binding"/>
    <property type="evidence" value="ECO:0007669"/>
    <property type="project" value="InterPro"/>
</dbReference>
<evidence type="ECO:0000256" key="3">
    <source>
        <dbReference type="SAM" id="MobiDB-lite"/>
    </source>
</evidence>
<keyword evidence="1" id="KW-0677">Repeat</keyword>
<feature type="region of interest" description="Disordered" evidence="3">
    <location>
        <begin position="1"/>
        <end position="34"/>
    </location>
</feature>
<dbReference type="SUPFAM" id="SSF47473">
    <property type="entry name" value="EF-hand"/>
    <property type="match status" value="2"/>
</dbReference>
<feature type="compositionally biased region" description="Polar residues" evidence="3">
    <location>
        <begin position="1"/>
        <end position="17"/>
    </location>
</feature>
<feature type="compositionally biased region" description="Basic and acidic residues" evidence="3">
    <location>
        <begin position="64"/>
        <end position="76"/>
    </location>
</feature>
<gene>
    <name evidence="5" type="ORF">SAMN02745136_02641</name>
</gene>
<dbReference type="EMBL" id="FRAC01000012">
    <property type="protein sequence ID" value="SHK49534.1"/>
    <property type="molecule type" value="Genomic_DNA"/>
</dbReference>
<accession>A0A1M6SXW4</accession>
<keyword evidence="2" id="KW-0106">Calcium</keyword>
<evidence type="ECO:0000256" key="1">
    <source>
        <dbReference type="ARBA" id="ARBA00022737"/>
    </source>
</evidence>
<dbReference type="RefSeq" id="WP_073276628.1">
    <property type="nucleotide sequence ID" value="NZ_FRAC01000012.1"/>
</dbReference>
<dbReference type="STRING" id="1121322.SAMN02745136_02641"/>
<feature type="domain" description="EF-hand" evidence="4">
    <location>
        <begin position="179"/>
        <end position="214"/>
    </location>
</feature>
<dbReference type="CDD" id="cd00051">
    <property type="entry name" value="EFh"/>
    <property type="match status" value="1"/>
</dbReference>
<sequence length="311" mass="33368">MIQSISSSSNHWYQKTGSLVKKTESSDSTVTDDTLVTEEGKSVRKGALSLRDIMGLMQNSSSAKQEEIKEDAKDGDSSTLDADGDGTISEDEYNNLISQLGIKNALSAEDFFAKYDTDGDGEITSEELGAGNTGRMMPPPPSVEDEDSEDSFSSSTDTNGDGVISVEEYEAFVKNNNITDALSSEDFFNLYDTDKDGKISVDEVRQGAANAGVEDVPSKTSLPSEIDTDGDGSLSSDEYEKLVSSLGIEDAPDAEDFFSQYDTNGDGEISAEEANAVLSQAAAARLQAMNSYENSYRYLEGDEDGGWSSEI</sequence>
<evidence type="ECO:0000259" key="4">
    <source>
        <dbReference type="PROSITE" id="PS50222"/>
    </source>
</evidence>
<dbReference type="InterPro" id="IPR011992">
    <property type="entry name" value="EF-hand-dom_pair"/>
</dbReference>
<keyword evidence="6" id="KW-1185">Reference proteome</keyword>
<feature type="domain" description="EF-hand" evidence="4">
    <location>
        <begin position="103"/>
        <end position="138"/>
    </location>
</feature>
<dbReference type="Proteomes" id="UP000184386">
    <property type="component" value="Unassembled WGS sequence"/>
</dbReference>
<name>A0A1M6SXW4_9FIRM</name>
<dbReference type="InterPro" id="IPR050145">
    <property type="entry name" value="Centrin_CML-like"/>
</dbReference>
<dbReference type="AlphaFoldDB" id="A0A1M6SXW4"/>
<dbReference type="Pfam" id="PF13499">
    <property type="entry name" value="EF-hand_7"/>
    <property type="match status" value="2"/>
</dbReference>
<evidence type="ECO:0000313" key="6">
    <source>
        <dbReference type="Proteomes" id="UP000184386"/>
    </source>
</evidence>
<protein>
    <submittedName>
        <fullName evidence="5">Ca2+-binding protein, EF-hand superfamily</fullName>
    </submittedName>
</protein>
<feature type="region of interest" description="Disordered" evidence="3">
    <location>
        <begin position="56"/>
        <end position="90"/>
    </location>
</feature>
<proteinExistence type="predicted"/>
<evidence type="ECO:0000256" key="2">
    <source>
        <dbReference type="ARBA" id="ARBA00022837"/>
    </source>
</evidence>
<dbReference type="InterPro" id="IPR018247">
    <property type="entry name" value="EF_Hand_1_Ca_BS"/>
</dbReference>
<dbReference type="Pfam" id="PF13202">
    <property type="entry name" value="EF-hand_5"/>
    <property type="match status" value="2"/>
</dbReference>
<feature type="region of interest" description="Disordered" evidence="3">
    <location>
        <begin position="208"/>
        <end position="236"/>
    </location>
</feature>
<evidence type="ECO:0000313" key="5">
    <source>
        <dbReference type="EMBL" id="SHK49534.1"/>
    </source>
</evidence>
<reference evidence="5 6" key="1">
    <citation type="submission" date="2016-11" db="EMBL/GenBank/DDBJ databases">
        <authorList>
            <person name="Jaros S."/>
            <person name="Januszkiewicz K."/>
            <person name="Wedrychowicz H."/>
        </authorList>
    </citation>
    <scope>NUCLEOTIDE SEQUENCE [LARGE SCALE GENOMIC DNA]</scope>
    <source>
        <strain evidence="5 6">DSM 15929</strain>
    </source>
</reference>
<organism evidence="5 6">
    <name type="scientific">Anaerocolumna jejuensis DSM 15929</name>
    <dbReference type="NCBI Taxonomy" id="1121322"/>
    <lineage>
        <taxon>Bacteria</taxon>
        <taxon>Bacillati</taxon>
        <taxon>Bacillota</taxon>
        <taxon>Clostridia</taxon>
        <taxon>Lachnospirales</taxon>
        <taxon>Lachnospiraceae</taxon>
        <taxon>Anaerocolumna</taxon>
    </lineage>
</organism>
<dbReference type="PROSITE" id="PS00018">
    <property type="entry name" value="EF_HAND_1"/>
    <property type="match status" value="2"/>
</dbReference>
<feature type="domain" description="EF-hand" evidence="4">
    <location>
        <begin position="249"/>
        <end position="284"/>
    </location>
</feature>
<dbReference type="Gene3D" id="1.10.238.10">
    <property type="entry name" value="EF-hand"/>
    <property type="match status" value="3"/>
</dbReference>